<evidence type="ECO:0000313" key="2">
    <source>
        <dbReference type="EMBL" id="CAK9021270.1"/>
    </source>
</evidence>
<keyword evidence="1" id="KW-0472">Membrane</keyword>
<reference evidence="2 3" key="1">
    <citation type="submission" date="2024-02" db="EMBL/GenBank/DDBJ databases">
        <authorList>
            <person name="Chen Y."/>
            <person name="Shah S."/>
            <person name="Dougan E. K."/>
            <person name="Thang M."/>
            <person name="Chan C."/>
        </authorList>
    </citation>
    <scope>NUCLEOTIDE SEQUENCE [LARGE SCALE GENOMIC DNA]</scope>
</reference>
<dbReference type="SUPFAM" id="SSF50985">
    <property type="entry name" value="RCC1/BLIP-II"/>
    <property type="match status" value="1"/>
</dbReference>
<organism evidence="2 3">
    <name type="scientific">Durusdinium trenchii</name>
    <dbReference type="NCBI Taxonomy" id="1381693"/>
    <lineage>
        <taxon>Eukaryota</taxon>
        <taxon>Sar</taxon>
        <taxon>Alveolata</taxon>
        <taxon>Dinophyceae</taxon>
        <taxon>Suessiales</taxon>
        <taxon>Symbiodiniaceae</taxon>
        <taxon>Durusdinium</taxon>
    </lineage>
</organism>
<comment type="caution">
    <text evidence="2">The sequence shown here is derived from an EMBL/GenBank/DDBJ whole genome shotgun (WGS) entry which is preliminary data.</text>
</comment>
<feature type="transmembrane region" description="Helical" evidence="1">
    <location>
        <begin position="42"/>
        <end position="66"/>
    </location>
</feature>
<evidence type="ECO:0000256" key="1">
    <source>
        <dbReference type="SAM" id="Phobius"/>
    </source>
</evidence>
<accession>A0ABP0K3A9</accession>
<keyword evidence="1" id="KW-1133">Transmembrane helix</keyword>
<dbReference type="Pfam" id="PF13540">
    <property type="entry name" value="RCC1_2"/>
    <property type="match status" value="1"/>
</dbReference>
<name>A0ABP0K3A9_9DINO</name>
<feature type="non-terminal residue" evidence="2">
    <location>
        <position position="447"/>
    </location>
</feature>
<protein>
    <submittedName>
        <fullName evidence="2">Uncharacterized protein</fullName>
    </submittedName>
</protein>
<dbReference type="Proteomes" id="UP001642464">
    <property type="component" value="Unassembled WGS sequence"/>
</dbReference>
<dbReference type="EMBL" id="CAXAMM010009757">
    <property type="protein sequence ID" value="CAK9021270.1"/>
    <property type="molecule type" value="Genomic_DNA"/>
</dbReference>
<keyword evidence="1" id="KW-0812">Transmembrane</keyword>
<dbReference type="Gene3D" id="2.130.10.30">
    <property type="entry name" value="Regulator of chromosome condensation 1/beta-lactamase-inhibitor protein II"/>
    <property type="match status" value="1"/>
</dbReference>
<keyword evidence="3" id="KW-1185">Reference proteome</keyword>
<evidence type="ECO:0000313" key="3">
    <source>
        <dbReference type="Proteomes" id="UP001642464"/>
    </source>
</evidence>
<feature type="transmembrane region" description="Helical" evidence="1">
    <location>
        <begin position="320"/>
        <end position="342"/>
    </location>
</feature>
<sequence>MVAMPQRGLDEVTAAAMSSEVLRSFEEDFAWHLHREGQMLRISAAVLGFAGAGALTFLGSAALPFLSIGPLKVALTSAFGALGGSHWAGRQSELETRRQGVAKSWEAGANALVAIAGSFPPRPTIRRLKRIVKWAHRLLARPGALAGDWRLAVFIEVACAFAPWAQRVYFERHRSKSGGTLRYQSLLHLLPLYRFLQRSAAAQVAQELCSSLAARRGSGWEEEDERPRTGPPERRCLALATVLQTIAALETLDDVAYDRLTRGLDLHKDGSSWFSWMRSMKRRNALGRRQLQNIMRAGRAVLRPMEIRDSLTSIPPMVRYWAVLEVLLLCCYDVIAVLLHVVRTAWKKSRFHHWLPERATPKLLQEVRKEVVIQCFCIMMAIGSAVACGYDDEGQCIILPLTEGVRYKQASAGGYHSVLLRSDGSAVACGSNDHGQCTIPEGMSYKQ</sequence>
<proteinExistence type="predicted"/>
<dbReference type="InterPro" id="IPR009091">
    <property type="entry name" value="RCC1/BLIP-II"/>
</dbReference>
<gene>
    <name evidence="2" type="ORF">SCF082_LOCUS15267</name>
</gene>